<reference evidence="2 3" key="1">
    <citation type="submission" date="2014-10" db="EMBL/GenBank/DDBJ databases">
        <title>Whole genome sequence of Francisella endociliophora strain FSC1006, isolated from a laboratory culture of the marine ciliate Euplotes raikovi.</title>
        <authorList>
            <person name="Granberg M."/>
            <person name="Backman S."/>
            <person name="Lundmark E."/>
            <person name="Nilsson E."/>
            <person name="Karlsson E."/>
            <person name="Thelaus J."/>
            <person name="Ohrman C."/>
            <person name="Larkeryd A."/>
            <person name="Stenberg P."/>
        </authorList>
    </citation>
    <scope>NUCLEOTIDE SEQUENCE [LARGE SCALE GENOMIC DNA]</scope>
    <source>
        <strain evidence="2 3">FSC1006</strain>
    </source>
</reference>
<dbReference type="Proteomes" id="UP000029672">
    <property type="component" value="Chromosome"/>
</dbReference>
<name>A0A097ER36_9GAMM</name>
<organism evidence="2 3">
    <name type="scientific">Candidatus Francisella endociliophora</name>
    <dbReference type="NCBI Taxonomy" id="653937"/>
    <lineage>
        <taxon>Bacteria</taxon>
        <taxon>Pseudomonadati</taxon>
        <taxon>Pseudomonadota</taxon>
        <taxon>Gammaproteobacteria</taxon>
        <taxon>Thiotrichales</taxon>
        <taxon>Francisellaceae</taxon>
        <taxon>Francisella</taxon>
    </lineage>
</organism>
<sequence length="235" mass="26370">MLLNINQLIYNVTLASPNYNNGSEQNYIISNDNVATISRSIVSQQIESGDLPVTAAISLDDNKQVNFSFALKEYDLNLADTYYNALNNQFDKNQTVTATIKNWKDAIAEQLNINSDSIEKYNKLISNDYKYLKNLSTQKDLSGMPAQTLLASYLSRIDNYQQHVYSLEKTQKNLEMQLKSANESLSKIGGFTIDKKNKQNVIIVGGVVFAFILGCLAVMLKVFVTNTIRQPKAES</sequence>
<accession>A0A097ER36</accession>
<dbReference type="HOGENOM" id="CLU_1178821_0_0_6"/>
<keyword evidence="1" id="KW-0812">Transmembrane</keyword>
<dbReference type="STRING" id="1547445.LO80_08485"/>
<gene>
    <name evidence="2" type="ORF">LO80_08485</name>
</gene>
<protein>
    <submittedName>
        <fullName evidence="2">Uncharacterized protein</fullName>
    </submittedName>
</protein>
<keyword evidence="1" id="KW-0472">Membrane</keyword>
<proteinExistence type="predicted"/>
<dbReference type="KEGG" id="frf:LO80_08485"/>
<evidence type="ECO:0000313" key="2">
    <source>
        <dbReference type="EMBL" id="AIT10002.1"/>
    </source>
</evidence>
<feature type="transmembrane region" description="Helical" evidence="1">
    <location>
        <begin position="201"/>
        <end position="224"/>
    </location>
</feature>
<dbReference type="EMBL" id="CP009574">
    <property type="protein sequence ID" value="AIT10002.1"/>
    <property type="molecule type" value="Genomic_DNA"/>
</dbReference>
<keyword evidence="1" id="KW-1133">Transmembrane helix</keyword>
<dbReference type="AlphaFoldDB" id="A0A097ER36"/>
<dbReference type="RefSeq" id="WP_040010377.1">
    <property type="nucleotide sequence ID" value="NZ_CP009574.1"/>
</dbReference>
<keyword evidence="3" id="KW-1185">Reference proteome</keyword>
<dbReference type="OrthoDB" id="5605736at2"/>
<evidence type="ECO:0000313" key="3">
    <source>
        <dbReference type="Proteomes" id="UP000029672"/>
    </source>
</evidence>
<evidence type="ECO:0000256" key="1">
    <source>
        <dbReference type="SAM" id="Phobius"/>
    </source>
</evidence>